<dbReference type="InterPro" id="IPR050237">
    <property type="entry name" value="ATP-dep_AMP-bd_enzyme"/>
</dbReference>
<dbReference type="Pfam" id="PF01757">
    <property type="entry name" value="Acyl_transf_3"/>
    <property type="match status" value="1"/>
</dbReference>
<dbReference type="InterPro" id="IPR036736">
    <property type="entry name" value="ACP-like_sf"/>
</dbReference>
<evidence type="ECO:0000256" key="1">
    <source>
        <dbReference type="SAM" id="Phobius"/>
    </source>
</evidence>
<evidence type="ECO:0000313" key="4">
    <source>
        <dbReference type="Proteomes" id="UP000192674"/>
    </source>
</evidence>
<feature type="transmembrane region" description="Helical" evidence="1">
    <location>
        <begin position="522"/>
        <end position="543"/>
    </location>
</feature>
<dbReference type="Pfam" id="PF00550">
    <property type="entry name" value="PP-binding"/>
    <property type="match status" value="1"/>
</dbReference>
<feature type="transmembrane region" description="Helical" evidence="1">
    <location>
        <begin position="754"/>
        <end position="775"/>
    </location>
</feature>
<dbReference type="Proteomes" id="UP000192674">
    <property type="component" value="Unassembled WGS sequence"/>
</dbReference>
<feature type="transmembrane region" description="Helical" evidence="1">
    <location>
        <begin position="598"/>
        <end position="619"/>
    </location>
</feature>
<dbReference type="InterPro" id="IPR009081">
    <property type="entry name" value="PP-bd_ACP"/>
</dbReference>
<feature type="transmembrane region" description="Helical" evidence="1">
    <location>
        <begin position="705"/>
        <end position="722"/>
    </location>
</feature>
<keyword evidence="1" id="KW-1133">Transmembrane helix</keyword>
<dbReference type="InterPro" id="IPR002656">
    <property type="entry name" value="Acyl_transf_3_dom"/>
</dbReference>
<dbReference type="Pfam" id="PF00501">
    <property type="entry name" value="AMP-binding"/>
    <property type="match status" value="1"/>
</dbReference>
<proteinExistence type="predicted"/>
<dbReference type="OrthoDB" id="8445630at2"/>
<dbReference type="SUPFAM" id="SSF56801">
    <property type="entry name" value="Acetyl-CoA synthetase-like"/>
    <property type="match status" value="1"/>
</dbReference>
<name>A0A1Y5XVF1_KIBAR</name>
<evidence type="ECO:0000313" key="3">
    <source>
        <dbReference type="EMBL" id="SMD19035.1"/>
    </source>
</evidence>
<dbReference type="SUPFAM" id="SSF47336">
    <property type="entry name" value="ACP-like"/>
    <property type="match status" value="1"/>
</dbReference>
<dbReference type="PANTHER" id="PTHR43767">
    <property type="entry name" value="LONG-CHAIN-FATTY-ACID--COA LIGASE"/>
    <property type="match status" value="1"/>
</dbReference>
<organism evidence="3 4">
    <name type="scientific">Kibdelosporangium aridum</name>
    <dbReference type="NCBI Taxonomy" id="2030"/>
    <lineage>
        <taxon>Bacteria</taxon>
        <taxon>Bacillati</taxon>
        <taxon>Actinomycetota</taxon>
        <taxon>Actinomycetes</taxon>
        <taxon>Pseudonocardiales</taxon>
        <taxon>Pseudonocardiaceae</taxon>
        <taxon>Kibdelosporangium</taxon>
    </lineage>
</organism>
<keyword evidence="4" id="KW-1185">Reference proteome</keyword>
<reference evidence="3 4" key="1">
    <citation type="submission" date="2017-04" db="EMBL/GenBank/DDBJ databases">
        <authorList>
            <person name="Afonso C.L."/>
            <person name="Miller P.J."/>
            <person name="Scott M.A."/>
            <person name="Spackman E."/>
            <person name="Goraichik I."/>
            <person name="Dimitrov K.M."/>
            <person name="Suarez D.L."/>
            <person name="Swayne D.E."/>
        </authorList>
    </citation>
    <scope>NUCLEOTIDE SEQUENCE [LARGE SCALE GENOMIC DNA]</scope>
    <source>
        <strain evidence="3 4">DSM 43828</strain>
    </source>
</reference>
<evidence type="ECO:0000259" key="2">
    <source>
        <dbReference type="PROSITE" id="PS50075"/>
    </source>
</evidence>
<keyword evidence="1" id="KW-0472">Membrane</keyword>
<dbReference type="PANTHER" id="PTHR43767:SF1">
    <property type="entry name" value="NONRIBOSOMAL PEPTIDE SYNTHASE PES1 (EUROFUNG)-RELATED"/>
    <property type="match status" value="1"/>
</dbReference>
<keyword evidence="1" id="KW-0812">Transmembrane</keyword>
<keyword evidence="3" id="KW-0436">Ligase</keyword>
<feature type="transmembrane region" description="Helical" evidence="1">
    <location>
        <begin position="631"/>
        <end position="651"/>
    </location>
</feature>
<dbReference type="GO" id="GO:0016747">
    <property type="term" value="F:acyltransferase activity, transferring groups other than amino-acyl groups"/>
    <property type="evidence" value="ECO:0007669"/>
    <property type="project" value="InterPro"/>
</dbReference>
<dbReference type="InterPro" id="IPR000873">
    <property type="entry name" value="AMP-dep_synth/lig_dom"/>
</dbReference>
<feature type="transmembrane region" description="Helical" evidence="1">
    <location>
        <begin position="729"/>
        <end position="748"/>
    </location>
</feature>
<gene>
    <name evidence="3" type="ORF">SAMN05661093_06018</name>
</gene>
<dbReference type="PROSITE" id="PS50075">
    <property type="entry name" value="CARRIER"/>
    <property type="match status" value="1"/>
</dbReference>
<dbReference type="EMBL" id="FWXV01000005">
    <property type="protein sequence ID" value="SMD19035.1"/>
    <property type="molecule type" value="Genomic_DNA"/>
</dbReference>
<dbReference type="Gene3D" id="3.40.50.12780">
    <property type="entry name" value="N-terminal domain of ligase-like"/>
    <property type="match status" value="1"/>
</dbReference>
<protein>
    <submittedName>
        <fullName evidence="3">Acyl-CoA synthetase (AMP-forming)/AMP-acid ligase II</fullName>
    </submittedName>
</protein>
<feature type="transmembrane region" description="Helical" evidence="1">
    <location>
        <begin position="555"/>
        <end position="573"/>
    </location>
</feature>
<dbReference type="GO" id="GO:0016874">
    <property type="term" value="F:ligase activity"/>
    <property type="evidence" value="ECO:0007669"/>
    <property type="project" value="UniProtKB-KW"/>
</dbReference>
<sequence>MSQTIETVGALFDLRRHGHRLAVVTPDGTEVSYHDLADRVSEVVDELGSDRRLLHVTARNDLDSLVTYLAGLQGGHVVLLAADDSLRSVYDPEKVHDLHPDLALLLSTSGSTGSPKLVRLSMANLRANAASIAQYLDIRATDRASATLPMHYCYGLSVINSNLLSGAGLLLSDKSVVDNDFWDMFGRYGGTSLHGVPYTFELLDELGFDQMDLPSLRYITQAGGRLAPADVRRYARLGQQRGWRFFVMYGQTEATARMAYLPPDLAADNPAAVGVPIPGGSFDIAEDGELIYRGPNVMLGYAEKPADLALGRTIDALPTGDIARRNAAGLYEIVGRKSRFAKMFGLRIDLPNVEQLLAGNGFQVVCVDSGDSLVIAVLDGDVERVSEIVHARTGLPPSSICVVRVERFPRLPNGKMDYQAIRRMAPDRPARERTVRQAFARVLGRREIADDASFVSLGGDSLSHVRMSIELERVLGRVPVGWHTMPVAQLERLRPRRSAGAMVETDIVLRAIAITLIVGTHVGLFTIMGGAHLLLVIAGWSFARFGLSHARPSGAILRSTTRIAIPSMAWLTYRMFVSDNVTPANVFLVNNYLDTGTWAYWFIEVLVQILLFLAIVFAIPGVANFERRHRFGFAFTGLCAAVAVLVLLESTGVTPEWGLSTHGVLWFFMLGWMAQRATTGTRKCVVLGVCLLLVPDFLGHPLREIVVMGGVLALMVVPRLVVPKPLVRLVGLLAGASLYIYLTHYAVYLSLLPYLPLLPVAAITLAIGVVAWRGAEWVRCGWRRSHAYTALET</sequence>
<dbReference type="RefSeq" id="WP_084430198.1">
    <property type="nucleotide sequence ID" value="NZ_FWXV01000005.1"/>
</dbReference>
<accession>A0A1Y5XVF1</accession>
<dbReference type="AlphaFoldDB" id="A0A1Y5XVF1"/>
<dbReference type="InterPro" id="IPR042099">
    <property type="entry name" value="ANL_N_sf"/>
</dbReference>
<dbReference type="Gene3D" id="1.10.1200.10">
    <property type="entry name" value="ACP-like"/>
    <property type="match status" value="1"/>
</dbReference>
<feature type="domain" description="Carrier" evidence="2">
    <location>
        <begin position="426"/>
        <end position="507"/>
    </location>
</feature>